<accession>A0ABW3TB99</accession>
<comment type="caution">
    <text evidence="3">The sequence shown here is derived from an EMBL/GenBank/DDBJ whole genome shotgun (WGS) entry which is preliminary data.</text>
</comment>
<evidence type="ECO:0000313" key="4">
    <source>
        <dbReference type="Proteomes" id="UP001597151"/>
    </source>
</evidence>
<dbReference type="PANTHER" id="PTHR43798">
    <property type="entry name" value="MONOACYLGLYCEROL LIPASE"/>
    <property type="match status" value="1"/>
</dbReference>
<dbReference type="InterPro" id="IPR029058">
    <property type="entry name" value="AB_hydrolase_fold"/>
</dbReference>
<dbReference type="GO" id="GO:0016787">
    <property type="term" value="F:hydrolase activity"/>
    <property type="evidence" value="ECO:0007669"/>
    <property type="project" value="UniProtKB-KW"/>
</dbReference>
<dbReference type="PANTHER" id="PTHR43798:SF31">
    <property type="entry name" value="AB HYDROLASE SUPERFAMILY PROTEIN YCLE"/>
    <property type="match status" value="1"/>
</dbReference>
<dbReference type="SUPFAM" id="SSF53474">
    <property type="entry name" value="alpha/beta-Hydrolases"/>
    <property type="match status" value="1"/>
</dbReference>
<keyword evidence="4" id="KW-1185">Reference proteome</keyword>
<dbReference type="InterPro" id="IPR050266">
    <property type="entry name" value="AB_hydrolase_sf"/>
</dbReference>
<protein>
    <submittedName>
        <fullName evidence="3">Alpha/beta fold hydrolase</fullName>
    </submittedName>
</protein>
<evidence type="ECO:0000259" key="2">
    <source>
        <dbReference type="Pfam" id="PF00561"/>
    </source>
</evidence>
<feature type="domain" description="AB hydrolase-1" evidence="2">
    <location>
        <begin position="57"/>
        <end position="162"/>
    </location>
</feature>
<evidence type="ECO:0000313" key="3">
    <source>
        <dbReference type="EMBL" id="MFD1194318.1"/>
    </source>
</evidence>
<name>A0ABW3TB99_9RHOB</name>
<keyword evidence="1 3" id="KW-0378">Hydrolase</keyword>
<dbReference type="InterPro" id="IPR000073">
    <property type="entry name" value="AB_hydrolase_1"/>
</dbReference>
<dbReference type="Proteomes" id="UP001597151">
    <property type="component" value="Unassembled WGS sequence"/>
</dbReference>
<proteinExistence type="predicted"/>
<gene>
    <name evidence="3" type="ORF">ACFQ3C_06520</name>
</gene>
<dbReference type="PRINTS" id="PR00111">
    <property type="entry name" value="ABHYDROLASE"/>
</dbReference>
<dbReference type="RefSeq" id="WP_380789733.1">
    <property type="nucleotide sequence ID" value="NZ_JBHTKR010000002.1"/>
</dbReference>
<organism evidence="3 4">
    <name type="scientific">Seohaeicola saemankumensis</name>
    <dbReference type="NCBI Taxonomy" id="481181"/>
    <lineage>
        <taxon>Bacteria</taxon>
        <taxon>Pseudomonadati</taxon>
        <taxon>Pseudomonadota</taxon>
        <taxon>Alphaproteobacteria</taxon>
        <taxon>Rhodobacterales</taxon>
        <taxon>Roseobacteraceae</taxon>
        <taxon>Seohaeicola</taxon>
    </lineage>
</organism>
<sequence>MIQFLFALLVIVLLLMAGLAWFTWNTKRGAELAIPPRGRFIDLPGTRLHYTDEGSGPAIVMIHGLGGQMGNFNMALTPLLTGDHRVIVIDRPGMGWSSRDEDAAANPRAQADTVAALIDALGLERPLIVGHSLGGAIALCLAMDHPARTRGLALLAPLTQPPSGAIDAFAGLNIKGRAKLFAMSWLLAIPMAIRTAPQVLDQVFGPEKVPDNYAIQGGALLGLRPASFRSTSRDYLASGRDLRWMAGQYDSLKVPVRILFGAEDRILEAELHGRALVADHPHIGLEVIEGGHMLPITQAAACARFIRETEGVIAAGGRS</sequence>
<dbReference type="Gene3D" id="3.40.50.1820">
    <property type="entry name" value="alpha/beta hydrolase"/>
    <property type="match status" value="1"/>
</dbReference>
<dbReference type="EMBL" id="JBHTKR010000002">
    <property type="protein sequence ID" value="MFD1194318.1"/>
    <property type="molecule type" value="Genomic_DNA"/>
</dbReference>
<dbReference type="Pfam" id="PF00561">
    <property type="entry name" value="Abhydrolase_1"/>
    <property type="match status" value="1"/>
</dbReference>
<evidence type="ECO:0000256" key="1">
    <source>
        <dbReference type="ARBA" id="ARBA00022801"/>
    </source>
</evidence>
<reference evidence="4" key="1">
    <citation type="journal article" date="2019" name="Int. J. Syst. Evol. Microbiol.">
        <title>The Global Catalogue of Microorganisms (GCM) 10K type strain sequencing project: providing services to taxonomists for standard genome sequencing and annotation.</title>
        <authorList>
            <consortium name="The Broad Institute Genomics Platform"/>
            <consortium name="The Broad Institute Genome Sequencing Center for Infectious Disease"/>
            <person name="Wu L."/>
            <person name="Ma J."/>
        </authorList>
    </citation>
    <scope>NUCLEOTIDE SEQUENCE [LARGE SCALE GENOMIC DNA]</scope>
    <source>
        <strain evidence="4">CCUG 55328</strain>
    </source>
</reference>